<evidence type="ECO:0000313" key="1">
    <source>
        <dbReference type="EMBL" id="KAK3790841.1"/>
    </source>
</evidence>
<proteinExistence type="predicted"/>
<name>A0AAE1APB6_9GAST</name>
<comment type="caution">
    <text evidence="1">The sequence shown here is derived from an EMBL/GenBank/DDBJ whole genome shotgun (WGS) entry which is preliminary data.</text>
</comment>
<sequence length="112" mass="12358">MKQPDYGIDNPPSARPFSHCQTTDIDGGATSLVQLPITAIAVVSAPINNTEQTRVGQTDLSLETVSGEDEDYFVYSERQEELSFFTDHERGQLWYEVTSVSSPTPPLVLLPL</sequence>
<dbReference type="Proteomes" id="UP001283361">
    <property type="component" value="Unassembled WGS sequence"/>
</dbReference>
<accession>A0AAE1APB6</accession>
<evidence type="ECO:0000313" key="2">
    <source>
        <dbReference type="Proteomes" id="UP001283361"/>
    </source>
</evidence>
<gene>
    <name evidence="1" type="ORF">RRG08_038331</name>
</gene>
<organism evidence="1 2">
    <name type="scientific">Elysia crispata</name>
    <name type="common">lettuce slug</name>
    <dbReference type="NCBI Taxonomy" id="231223"/>
    <lineage>
        <taxon>Eukaryota</taxon>
        <taxon>Metazoa</taxon>
        <taxon>Spiralia</taxon>
        <taxon>Lophotrochozoa</taxon>
        <taxon>Mollusca</taxon>
        <taxon>Gastropoda</taxon>
        <taxon>Heterobranchia</taxon>
        <taxon>Euthyneura</taxon>
        <taxon>Panpulmonata</taxon>
        <taxon>Sacoglossa</taxon>
        <taxon>Placobranchoidea</taxon>
        <taxon>Plakobranchidae</taxon>
        <taxon>Elysia</taxon>
    </lineage>
</organism>
<protein>
    <submittedName>
        <fullName evidence="1">Uncharacterized protein</fullName>
    </submittedName>
</protein>
<keyword evidence="2" id="KW-1185">Reference proteome</keyword>
<reference evidence="1" key="1">
    <citation type="journal article" date="2023" name="G3 (Bethesda)">
        <title>A reference genome for the long-term kleptoplast-retaining sea slug Elysia crispata morphotype clarki.</title>
        <authorList>
            <person name="Eastman K.E."/>
            <person name="Pendleton A.L."/>
            <person name="Shaikh M.A."/>
            <person name="Suttiyut T."/>
            <person name="Ogas R."/>
            <person name="Tomko P."/>
            <person name="Gavelis G."/>
            <person name="Widhalm J.R."/>
            <person name="Wisecaver J.H."/>
        </authorList>
    </citation>
    <scope>NUCLEOTIDE SEQUENCE</scope>
    <source>
        <strain evidence="1">ECLA1</strain>
    </source>
</reference>
<dbReference type="AlphaFoldDB" id="A0AAE1APB6"/>
<dbReference type="EMBL" id="JAWDGP010001519">
    <property type="protein sequence ID" value="KAK3790841.1"/>
    <property type="molecule type" value="Genomic_DNA"/>
</dbReference>